<dbReference type="EMBL" id="CM042882">
    <property type="protein sequence ID" value="KAI4383422.1"/>
    <property type="molecule type" value="Genomic_DNA"/>
</dbReference>
<comment type="caution">
    <text evidence="1">The sequence shown here is derived from an EMBL/GenBank/DDBJ whole genome shotgun (WGS) entry which is preliminary data.</text>
</comment>
<gene>
    <name evidence="1" type="ORF">MLD38_009260</name>
</gene>
<protein>
    <submittedName>
        <fullName evidence="1">Uncharacterized protein</fullName>
    </submittedName>
</protein>
<organism evidence="1 2">
    <name type="scientific">Melastoma candidum</name>
    <dbReference type="NCBI Taxonomy" id="119954"/>
    <lineage>
        <taxon>Eukaryota</taxon>
        <taxon>Viridiplantae</taxon>
        <taxon>Streptophyta</taxon>
        <taxon>Embryophyta</taxon>
        <taxon>Tracheophyta</taxon>
        <taxon>Spermatophyta</taxon>
        <taxon>Magnoliopsida</taxon>
        <taxon>eudicotyledons</taxon>
        <taxon>Gunneridae</taxon>
        <taxon>Pentapetalae</taxon>
        <taxon>rosids</taxon>
        <taxon>malvids</taxon>
        <taxon>Myrtales</taxon>
        <taxon>Melastomataceae</taxon>
        <taxon>Melastomatoideae</taxon>
        <taxon>Melastomateae</taxon>
        <taxon>Melastoma</taxon>
    </lineage>
</organism>
<keyword evidence="2" id="KW-1185">Reference proteome</keyword>
<dbReference type="Proteomes" id="UP001057402">
    <property type="component" value="Chromosome 3"/>
</dbReference>
<proteinExistence type="predicted"/>
<sequence length="149" mass="16406">MWRRGFSSLSRGNAAASSVVGRKWDAIVVGGGHNGLVAAAYLARGGMSVAVLERRHVIGGAAVTEEIVPGFRFSRCSYLQSLLRPSIIRDLELKRHGLKLLKPLAGTFTPCADGGYLLLGYDDLQNFEEISKFSRLDAEAYVRYYSFFE</sequence>
<accession>A0ACB9S5I0</accession>
<evidence type="ECO:0000313" key="1">
    <source>
        <dbReference type="EMBL" id="KAI4383422.1"/>
    </source>
</evidence>
<evidence type="ECO:0000313" key="2">
    <source>
        <dbReference type="Proteomes" id="UP001057402"/>
    </source>
</evidence>
<name>A0ACB9S5I0_9MYRT</name>
<reference evidence="2" key="1">
    <citation type="journal article" date="2023" name="Front. Plant Sci.">
        <title>Chromosomal-level genome assembly of Melastoma candidum provides insights into trichome evolution.</title>
        <authorList>
            <person name="Zhong Y."/>
            <person name="Wu W."/>
            <person name="Sun C."/>
            <person name="Zou P."/>
            <person name="Liu Y."/>
            <person name="Dai S."/>
            <person name="Zhou R."/>
        </authorList>
    </citation>
    <scope>NUCLEOTIDE SEQUENCE [LARGE SCALE GENOMIC DNA]</scope>
</reference>